<dbReference type="EMBL" id="QGTL01000006">
    <property type="protein sequence ID" value="PWV74514.1"/>
    <property type="molecule type" value="Genomic_DNA"/>
</dbReference>
<keyword evidence="3" id="KW-1185">Reference proteome</keyword>
<dbReference type="InterPro" id="IPR052907">
    <property type="entry name" value="Beta-lactamase/esterase"/>
</dbReference>
<evidence type="ECO:0000313" key="2">
    <source>
        <dbReference type="EMBL" id="PWV74514.1"/>
    </source>
</evidence>
<gene>
    <name evidence="2" type="ORF">DFR69_106325</name>
</gene>
<protein>
    <submittedName>
        <fullName evidence="2">CubicO group peptidase (Beta-lactamase class C family)</fullName>
    </submittedName>
</protein>
<evidence type="ECO:0000313" key="3">
    <source>
        <dbReference type="Proteomes" id="UP000246410"/>
    </source>
</evidence>
<sequence length="413" mass="43460">MIADSVPMIAGTVATGFERVREEFMRNFTERGEVGAALTVTVAGKTVVDLWGGLADAASRRPWSEDTLVHVWSSTKGATALCAHLLIARGELDINAPVTRYWPEFAAAGKADVPVRYLLSHQAGLPAVREPLPHGAFYDWDLMTGALARTEPFWTPGTRHGYHGLTFGFLVGELVRRVSGQGLGDFFRSQVSDPLGLDFWLGLPESAEARVAPTIAPDFTAPGTDVPGLYRTAMAEPGSAAGLMLFNSGGYMTPGESDTRAAHAAVMGGIGGVTNARGLAGMYRPLALGGSFDGVQLVAPSQIPLMSAVESASSIDAILGVPTRFALGFVKHIDNRHLAAGDREGILLSDAAFGHAGIGGSLGFADPSARMSFGYAMNRQGSGLGVNDRGQALIDAVYRAVGYCSADGMWFRA</sequence>
<dbReference type="InterPro" id="IPR001466">
    <property type="entry name" value="Beta-lactam-related"/>
</dbReference>
<name>A0A317NIP6_9NOCA</name>
<dbReference type="RefSeq" id="WP_110038947.1">
    <property type="nucleotide sequence ID" value="NZ_QGTL01000006.1"/>
</dbReference>
<dbReference type="AlphaFoldDB" id="A0A317NIP6"/>
<dbReference type="PANTHER" id="PTHR43319">
    <property type="entry name" value="BETA-LACTAMASE-RELATED"/>
    <property type="match status" value="1"/>
</dbReference>
<dbReference type="InterPro" id="IPR012338">
    <property type="entry name" value="Beta-lactam/transpept-like"/>
</dbReference>
<dbReference type="PANTHER" id="PTHR43319:SF3">
    <property type="entry name" value="BETA-LACTAMASE-RELATED DOMAIN-CONTAINING PROTEIN"/>
    <property type="match status" value="1"/>
</dbReference>
<reference evidence="2 3" key="1">
    <citation type="submission" date="2018-05" db="EMBL/GenBank/DDBJ databases">
        <title>Genomic Encyclopedia of Type Strains, Phase IV (KMG-IV): sequencing the most valuable type-strain genomes for metagenomic binning, comparative biology and taxonomic classification.</title>
        <authorList>
            <person name="Goeker M."/>
        </authorList>
    </citation>
    <scope>NUCLEOTIDE SEQUENCE [LARGE SCALE GENOMIC DNA]</scope>
    <source>
        <strain evidence="2 3">DSM 44717</strain>
    </source>
</reference>
<comment type="caution">
    <text evidence="2">The sequence shown here is derived from an EMBL/GenBank/DDBJ whole genome shotgun (WGS) entry which is preliminary data.</text>
</comment>
<dbReference type="Gene3D" id="3.40.710.10">
    <property type="entry name" value="DD-peptidase/beta-lactamase superfamily"/>
    <property type="match status" value="1"/>
</dbReference>
<organism evidence="2 3">
    <name type="scientific">Nocardia neocaledoniensis</name>
    <dbReference type="NCBI Taxonomy" id="236511"/>
    <lineage>
        <taxon>Bacteria</taxon>
        <taxon>Bacillati</taxon>
        <taxon>Actinomycetota</taxon>
        <taxon>Actinomycetes</taxon>
        <taxon>Mycobacteriales</taxon>
        <taxon>Nocardiaceae</taxon>
        <taxon>Nocardia</taxon>
    </lineage>
</organism>
<evidence type="ECO:0000259" key="1">
    <source>
        <dbReference type="Pfam" id="PF00144"/>
    </source>
</evidence>
<proteinExistence type="predicted"/>
<accession>A0A317NIP6</accession>
<dbReference type="SUPFAM" id="SSF56601">
    <property type="entry name" value="beta-lactamase/transpeptidase-like"/>
    <property type="match status" value="1"/>
</dbReference>
<dbReference type="Proteomes" id="UP000246410">
    <property type="component" value="Unassembled WGS sequence"/>
</dbReference>
<dbReference type="Pfam" id="PF00144">
    <property type="entry name" value="Beta-lactamase"/>
    <property type="match status" value="1"/>
</dbReference>
<feature type="domain" description="Beta-lactamase-related" evidence="1">
    <location>
        <begin position="27"/>
        <end position="387"/>
    </location>
</feature>